<dbReference type="Proteomes" id="UP000257016">
    <property type="component" value="Unassembled WGS sequence"/>
</dbReference>
<accession>A0A375B9R3</accession>
<sequence>MSIQQKMRLLANWLPAGLPHFTHGTTTYLHLKDVPYELESIIARWLILNPNFTEHDSQECVLMDHPDGLAISQEGWQEFVSWILKTLTDRLYAMEVKQCC</sequence>
<dbReference type="EMBL" id="OFSN01000001">
    <property type="protein sequence ID" value="SOY40330.1"/>
    <property type="molecule type" value="Genomic_DNA"/>
</dbReference>
<organism evidence="1">
    <name type="scientific">Cupriavidus taiwanensis</name>
    <dbReference type="NCBI Taxonomy" id="164546"/>
    <lineage>
        <taxon>Bacteria</taxon>
        <taxon>Pseudomonadati</taxon>
        <taxon>Pseudomonadota</taxon>
        <taxon>Betaproteobacteria</taxon>
        <taxon>Burkholderiales</taxon>
        <taxon>Burkholderiaceae</taxon>
        <taxon>Cupriavidus</taxon>
    </lineage>
</organism>
<protein>
    <submittedName>
        <fullName evidence="1">Uncharacterized protein</fullName>
    </submittedName>
</protein>
<evidence type="ECO:0000313" key="1">
    <source>
        <dbReference type="EMBL" id="SOY40330.1"/>
    </source>
</evidence>
<reference evidence="1" key="1">
    <citation type="submission" date="2018-01" db="EMBL/GenBank/DDBJ databases">
        <authorList>
            <person name="Clerissi C."/>
        </authorList>
    </citation>
    <scope>NUCLEOTIDE SEQUENCE</scope>
    <source>
        <strain evidence="1">Cupriavidus taiwanensis LMG 19430</strain>
    </source>
</reference>
<name>A0A375B9R3_9BURK</name>
<gene>
    <name evidence="1" type="ORF">CBM2586_A10295</name>
</gene>
<proteinExistence type="predicted"/>
<dbReference type="AlphaFoldDB" id="A0A375B9R3"/>
<comment type="caution">
    <text evidence="1">The sequence shown here is derived from an EMBL/GenBank/DDBJ whole genome shotgun (WGS) entry which is preliminary data.</text>
</comment>